<gene>
    <name evidence="1" type="ORF">NLG97_g10200</name>
</gene>
<reference evidence="1" key="1">
    <citation type="submission" date="2022-07" db="EMBL/GenBank/DDBJ databases">
        <title>Genome Sequence of Lecanicillium saksenae.</title>
        <authorList>
            <person name="Buettner E."/>
        </authorList>
    </citation>
    <scope>NUCLEOTIDE SEQUENCE</scope>
    <source>
        <strain evidence="1">VT-O1</strain>
    </source>
</reference>
<dbReference type="Proteomes" id="UP001148737">
    <property type="component" value="Unassembled WGS sequence"/>
</dbReference>
<name>A0ACC1QEC7_9HYPO</name>
<evidence type="ECO:0000313" key="2">
    <source>
        <dbReference type="Proteomes" id="UP001148737"/>
    </source>
</evidence>
<evidence type="ECO:0000313" key="1">
    <source>
        <dbReference type="EMBL" id="KAJ3473648.1"/>
    </source>
</evidence>
<protein>
    <submittedName>
        <fullName evidence="1">Uncharacterized protein</fullName>
    </submittedName>
</protein>
<organism evidence="1 2">
    <name type="scientific">Lecanicillium saksenae</name>
    <dbReference type="NCBI Taxonomy" id="468837"/>
    <lineage>
        <taxon>Eukaryota</taxon>
        <taxon>Fungi</taxon>
        <taxon>Dikarya</taxon>
        <taxon>Ascomycota</taxon>
        <taxon>Pezizomycotina</taxon>
        <taxon>Sordariomycetes</taxon>
        <taxon>Hypocreomycetidae</taxon>
        <taxon>Hypocreales</taxon>
        <taxon>Cordycipitaceae</taxon>
        <taxon>Lecanicillium</taxon>
    </lineage>
</organism>
<accession>A0ACC1QEC7</accession>
<sequence length="170" mass="19568">MALKKKSAAATKQQEEAFAKRTTFYVNMEWEADPDPKNQNYLRGQMYVESLEPQERTQQFPLVFIHGDYHSSQIWLTKPDGQPGWASFFLGNGYQVYLVDLPGTGKSNYLRKDEINSTEVRSLRSSQIERELTAPKSYSDLGDLRWPTVLRHDKWPGVSGSPKLLIRARN</sequence>
<proteinExistence type="predicted"/>
<keyword evidence="2" id="KW-1185">Reference proteome</keyword>
<dbReference type="EMBL" id="JANAKD010002424">
    <property type="protein sequence ID" value="KAJ3473648.1"/>
    <property type="molecule type" value="Genomic_DNA"/>
</dbReference>
<comment type="caution">
    <text evidence="1">The sequence shown here is derived from an EMBL/GenBank/DDBJ whole genome shotgun (WGS) entry which is preliminary data.</text>
</comment>